<feature type="region of interest" description="Disordered" evidence="1">
    <location>
        <begin position="1"/>
        <end position="20"/>
    </location>
</feature>
<feature type="transmembrane region" description="Helical" evidence="2">
    <location>
        <begin position="158"/>
        <end position="177"/>
    </location>
</feature>
<keyword evidence="4" id="KW-1185">Reference proteome</keyword>
<protein>
    <submittedName>
        <fullName evidence="3">Uncharacterized protein</fullName>
    </submittedName>
</protein>
<sequence>MNQINQITYPESVASPSTSHTESLPRISFAIRRALGVERVYSRFEEEEVESPLSHVSVPPTIQADQDQVAVAQTPRVVASVVCVVENGACAFSDAFPPSLRGKLPDSVFEQRIASVNMLLVGVKGLDEYSPLWFGLPLLYAGFVAGFMFGGVLQTTSVWGIVLLVGCLPVLLAAYYLGTSVHNPKVDCVYFVRAVFEGMTNTFLD</sequence>
<dbReference type="EMBL" id="MCGO01000007">
    <property type="protein sequence ID" value="ORY50587.1"/>
    <property type="molecule type" value="Genomic_DNA"/>
</dbReference>
<keyword evidence="2" id="KW-0472">Membrane</keyword>
<dbReference type="OrthoDB" id="10324130at2759"/>
<comment type="caution">
    <text evidence="3">The sequence shown here is derived from an EMBL/GenBank/DDBJ whole genome shotgun (WGS) entry which is preliminary data.</text>
</comment>
<feature type="transmembrane region" description="Helical" evidence="2">
    <location>
        <begin position="132"/>
        <end position="152"/>
    </location>
</feature>
<keyword evidence="2" id="KW-0812">Transmembrane</keyword>
<organism evidence="3 4">
    <name type="scientific">Rhizoclosmatium globosum</name>
    <dbReference type="NCBI Taxonomy" id="329046"/>
    <lineage>
        <taxon>Eukaryota</taxon>
        <taxon>Fungi</taxon>
        <taxon>Fungi incertae sedis</taxon>
        <taxon>Chytridiomycota</taxon>
        <taxon>Chytridiomycota incertae sedis</taxon>
        <taxon>Chytridiomycetes</taxon>
        <taxon>Chytridiales</taxon>
        <taxon>Chytriomycetaceae</taxon>
        <taxon>Rhizoclosmatium</taxon>
    </lineage>
</organism>
<gene>
    <name evidence="3" type="ORF">BCR33DRAFT_713353</name>
</gene>
<accession>A0A1Y2CUE5</accession>
<evidence type="ECO:0000313" key="4">
    <source>
        <dbReference type="Proteomes" id="UP000193642"/>
    </source>
</evidence>
<evidence type="ECO:0000256" key="1">
    <source>
        <dbReference type="SAM" id="MobiDB-lite"/>
    </source>
</evidence>
<evidence type="ECO:0000256" key="2">
    <source>
        <dbReference type="SAM" id="Phobius"/>
    </source>
</evidence>
<reference evidence="3 4" key="1">
    <citation type="submission" date="2016-07" db="EMBL/GenBank/DDBJ databases">
        <title>Pervasive Adenine N6-methylation of Active Genes in Fungi.</title>
        <authorList>
            <consortium name="DOE Joint Genome Institute"/>
            <person name="Mondo S.J."/>
            <person name="Dannebaum R.O."/>
            <person name="Kuo R.C."/>
            <person name="Labutti K."/>
            <person name="Haridas S."/>
            <person name="Kuo A."/>
            <person name="Salamov A."/>
            <person name="Ahrendt S.R."/>
            <person name="Lipzen A."/>
            <person name="Sullivan W."/>
            <person name="Andreopoulos W.B."/>
            <person name="Clum A."/>
            <person name="Lindquist E."/>
            <person name="Daum C."/>
            <person name="Ramamoorthy G.K."/>
            <person name="Gryganskyi A."/>
            <person name="Culley D."/>
            <person name="Magnuson J.K."/>
            <person name="James T.Y."/>
            <person name="O'Malley M.A."/>
            <person name="Stajich J.E."/>
            <person name="Spatafora J.W."/>
            <person name="Visel A."/>
            <person name="Grigoriev I.V."/>
        </authorList>
    </citation>
    <scope>NUCLEOTIDE SEQUENCE [LARGE SCALE GENOMIC DNA]</scope>
    <source>
        <strain evidence="3 4">JEL800</strain>
    </source>
</reference>
<dbReference type="Proteomes" id="UP000193642">
    <property type="component" value="Unassembled WGS sequence"/>
</dbReference>
<proteinExistence type="predicted"/>
<keyword evidence="2" id="KW-1133">Transmembrane helix</keyword>
<name>A0A1Y2CUE5_9FUNG</name>
<dbReference type="AlphaFoldDB" id="A0A1Y2CUE5"/>
<evidence type="ECO:0000313" key="3">
    <source>
        <dbReference type="EMBL" id="ORY50587.1"/>
    </source>
</evidence>